<evidence type="ECO:0000313" key="2">
    <source>
        <dbReference type="Proteomes" id="UP000828390"/>
    </source>
</evidence>
<organism evidence="1 2">
    <name type="scientific">Dreissena polymorpha</name>
    <name type="common">Zebra mussel</name>
    <name type="synonym">Mytilus polymorpha</name>
    <dbReference type="NCBI Taxonomy" id="45954"/>
    <lineage>
        <taxon>Eukaryota</taxon>
        <taxon>Metazoa</taxon>
        <taxon>Spiralia</taxon>
        <taxon>Lophotrochozoa</taxon>
        <taxon>Mollusca</taxon>
        <taxon>Bivalvia</taxon>
        <taxon>Autobranchia</taxon>
        <taxon>Heteroconchia</taxon>
        <taxon>Euheterodonta</taxon>
        <taxon>Imparidentia</taxon>
        <taxon>Neoheterodontei</taxon>
        <taxon>Myida</taxon>
        <taxon>Dreissenoidea</taxon>
        <taxon>Dreissenidae</taxon>
        <taxon>Dreissena</taxon>
    </lineage>
</organism>
<protein>
    <submittedName>
        <fullName evidence="1">Uncharacterized protein</fullName>
    </submittedName>
</protein>
<dbReference type="AlphaFoldDB" id="A0A9D4N7V9"/>
<keyword evidence="2" id="KW-1185">Reference proteome</keyword>
<reference evidence="1" key="2">
    <citation type="submission" date="2020-11" db="EMBL/GenBank/DDBJ databases">
        <authorList>
            <person name="McCartney M.A."/>
            <person name="Auch B."/>
            <person name="Kono T."/>
            <person name="Mallez S."/>
            <person name="Becker A."/>
            <person name="Gohl D.M."/>
            <person name="Silverstein K.A.T."/>
            <person name="Koren S."/>
            <person name="Bechman K.B."/>
            <person name="Herman A."/>
            <person name="Abrahante J.E."/>
            <person name="Garbe J."/>
        </authorList>
    </citation>
    <scope>NUCLEOTIDE SEQUENCE</scope>
    <source>
        <strain evidence="1">Duluth1</strain>
        <tissue evidence="1">Whole animal</tissue>
    </source>
</reference>
<dbReference type="InterPro" id="IPR013783">
    <property type="entry name" value="Ig-like_fold"/>
</dbReference>
<dbReference type="SUPFAM" id="SSF49265">
    <property type="entry name" value="Fibronectin type III"/>
    <property type="match status" value="1"/>
</dbReference>
<dbReference type="InterPro" id="IPR036116">
    <property type="entry name" value="FN3_sf"/>
</dbReference>
<dbReference type="Gene3D" id="2.60.40.10">
    <property type="entry name" value="Immunoglobulins"/>
    <property type="match status" value="3"/>
</dbReference>
<accession>A0A9D4N7V9</accession>
<name>A0A9D4N7V9_DREPO</name>
<evidence type="ECO:0000313" key="1">
    <source>
        <dbReference type="EMBL" id="KAH3889345.1"/>
    </source>
</evidence>
<reference evidence="1" key="1">
    <citation type="journal article" date="2019" name="bioRxiv">
        <title>The Genome of the Zebra Mussel, Dreissena polymorpha: A Resource for Invasive Species Research.</title>
        <authorList>
            <person name="McCartney M.A."/>
            <person name="Auch B."/>
            <person name="Kono T."/>
            <person name="Mallez S."/>
            <person name="Zhang Y."/>
            <person name="Obille A."/>
            <person name="Becker A."/>
            <person name="Abrahante J.E."/>
            <person name="Garbe J."/>
            <person name="Badalamenti J.P."/>
            <person name="Herman A."/>
            <person name="Mangelson H."/>
            <person name="Liachko I."/>
            <person name="Sullivan S."/>
            <person name="Sone E.D."/>
            <person name="Koren S."/>
            <person name="Silverstein K.A.T."/>
            <person name="Beckman K.B."/>
            <person name="Gohl D.M."/>
        </authorList>
    </citation>
    <scope>NUCLEOTIDE SEQUENCE</scope>
    <source>
        <strain evidence="1">Duluth1</strain>
        <tissue evidence="1">Whole animal</tissue>
    </source>
</reference>
<gene>
    <name evidence="1" type="ORF">DPMN_013399</name>
</gene>
<proteinExistence type="predicted"/>
<feature type="non-terminal residue" evidence="1">
    <location>
        <position position="424"/>
    </location>
</feature>
<dbReference type="EMBL" id="JAIWYP010000001">
    <property type="protein sequence ID" value="KAH3889345.1"/>
    <property type="molecule type" value="Genomic_DNA"/>
</dbReference>
<dbReference type="Proteomes" id="UP000828390">
    <property type="component" value="Unassembled WGS sequence"/>
</dbReference>
<comment type="caution">
    <text evidence="1">The sequence shown here is derived from an EMBL/GenBank/DDBJ whole genome shotgun (WGS) entry which is preliminary data.</text>
</comment>
<sequence>MAHSMFFPDERLIFLQRAVDLKALQPHSPKVCTSDDLTLKCTYTGPLADLTLVSREDPARERANWTQMGREATYILSNISTEDNNLNIYCCQGNCEEGTILGVVLLHVYTQPIPLQDFHCEVYNYQDNMTCTWNLGQKYEPNPPDIECNFRLPELSGSWTPCLANKVPDNLVTVVFNSTRAGDFSLKPVEFNMTVASKCGKNVSGLYSVITKDTVRPAPAKDLASAVINSTCIEWSYRQDANYHRQKKYNLTVSSRWNDEKVFTGLTKEENNSLVVCDLHPFTEYTMTVQLHPENKGYWSRPMSISNTTLQSVPSSGPEVIPGSCYWNPQDCIRGNHRDLTVYWQDIPENHKNGEITFFTVSLTPLGGGDVIVESDIAYRVRQKSFLGQRVRCDSDYAVSVIAYTIIGPSPMNSYPIQIAKYGT</sequence>